<dbReference type="EMBL" id="BMHP01000007">
    <property type="protein sequence ID" value="GGD95008.1"/>
    <property type="molecule type" value="Genomic_DNA"/>
</dbReference>
<dbReference type="SUPFAM" id="SSF51658">
    <property type="entry name" value="Xylose isomerase-like"/>
    <property type="match status" value="1"/>
</dbReference>
<organism evidence="1 2">
    <name type="scientific">Paenibacillus nasutitermitis</name>
    <dbReference type="NCBI Taxonomy" id="1652958"/>
    <lineage>
        <taxon>Bacteria</taxon>
        <taxon>Bacillati</taxon>
        <taxon>Bacillota</taxon>
        <taxon>Bacilli</taxon>
        <taxon>Bacillales</taxon>
        <taxon>Paenibacillaceae</taxon>
        <taxon>Paenibacillus</taxon>
    </lineage>
</organism>
<accession>A0A916ZFX8</accession>
<evidence type="ECO:0000313" key="2">
    <source>
        <dbReference type="Proteomes" id="UP000612456"/>
    </source>
</evidence>
<dbReference type="Proteomes" id="UP000612456">
    <property type="component" value="Unassembled WGS sequence"/>
</dbReference>
<dbReference type="Gene3D" id="3.20.20.150">
    <property type="entry name" value="Divalent-metal-dependent TIM barrel enzymes"/>
    <property type="match status" value="1"/>
</dbReference>
<protein>
    <recommendedName>
        <fullName evidence="3">Sugar phosphate isomerase/epimerase</fullName>
    </recommendedName>
</protein>
<reference evidence="1" key="1">
    <citation type="journal article" date="2014" name="Int. J. Syst. Evol. Microbiol.">
        <title>Complete genome sequence of Corynebacterium casei LMG S-19264T (=DSM 44701T), isolated from a smear-ripened cheese.</title>
        <authorList>
            <consortium name="US DOE Joint Genome Institute (JGI-PGF)"/>
            <person name="Walter F."/>
            <person name="Albersmeier A."/>
            <person name="Kalinowski J."/>
            <person name="Ruckert C."/>
        </authorList>
    </citation>
    <scope>NUCLEOTIDE SEQUENCE</scope>
    <source>
        <strain evidence="1">CGMCC 1.15178</strain>
    </source>
</reference>
<dbReference type="InterPro" id="IPR036237">
    <property type="entry name" value="Xyl_isomerase-like_sf"/>
</dbReference>
<comment type="caution">
    <text evidence="1">The sequence shown here is derived from an EMBL/GenBank/DDBJ whole genome shotgun (WGS) entry which is preliminary data.</text>
</comment>
<evidence type="ECO:0008006" key="3">
    <source>
        <dbReference type="Google" id="ProtNLM"/>
    </source>
</evidence>
<sequence>MMKIGIESKAYLYRYGIAEGLTLMKEHGYECLDYQDFIDTKTELFELSEAYFEKTLHDQRTAIEAAGIEISQSHGPWRWPPQDSTPDGIGDLHWLPYMGIIDWKDFTNALVEIGFDDSFSLETSVSEKIPDDIRGIHERALFASAKKLAAR</sequence>
<dbReference type="RefSeq" id="WP_188998464.1">
    <property type="nucleotide sequence ID" value="NZ_BMHP01000007.1"/>
</dbReference>
<reference evidence="1" key="2">
    <citation type="submission" date="2020-09" db="EMBL/GenBank/DDBJ databases">
        <authorList>
            <person name="Sun Q."/>
            <person name="Zhou Y."/>
        </authorList>
    </citation>
    <scope>NUCLEOTIDE SEQUENCE</scope>
    <source>
        <strain evidence="1">CGMCC 1.15178</strain>
    </source>
</reference>
<proteinExistence type="predicted"/>
<keyword evidence="2" id="KW-1185">Reference proteome</keyword>
<dbReference type="AlphaFoldDB" id="A0A916ZFX8"/>
<gene>
    <name evidence="1" type="ORF">GCM10010911_62090</name>
</gene>
<evidence type="ECO:0000313" key="1">
    <source>
        <dbReference type="EMBL" id="GGD95008.1"/>
    </source>
</evidence>
<name>A0A916ZFX8_9BACL</name>